<dbReference type="NCBIfam" id="NF002571">
    <property type="entry name" value="PRK02220.1"/>
    <property type="match status" value="1"/>
</dbReference>
<gene>
    <name evidence="4" type="primary">dmpI_2</name>
    <name evidence="4" type="ORF">GALL_304860</name>
</gene>
<dbReference type="GO" id="GO:0016853">
    <property type="term" value="F:isomerase activity"/>
    <property type="evidence" value="ECO:0007669"/>
    <property type="project" value="UniProtKB-KW"/>
</dbReference>
<evidence type="ECO:0000256" key="2">
    <source>
        <dbReference type="ARBA" id="ARBA00023235"/>
    </source>
</evidence>
<dbReference type="InterPro" id="IPR018191">
    <property type="entry name" value="4-OT"/>
</dbReference>
<reference evidence="4" key="1">
    <citation type="submission" date="2016-10" db="EMBL/GenBank/DDBJ databases">
        <title>Sequence of Gallionella enrichment culture.</title>
        <authorList>
            <person name="Poehlein A."/>
            <person name="Muehling M."/>
            <person name="Daniel R."/>
        </authorList>
    </citation>
    <scope>NUCLEOTIDE SEQUENCE</scope>
</reference>
<name>A0A1J5R6G1_9ZZZZ</name>
<dbReference type="AlphaFoldDB" id="A0A1J5R6G1"/>
<dbReference type="PANTHER" id="PTHR35530:SF1">
    <property type="entry name" value="2-HYDROXYMUCONATE TAUTOMERASE"/>
    <property type="match status" value="1"/>
</dbReference>
<protein>
    <submittedName>
        <fullName evidence="4">2-hydroxymuconate tautomerase</fullName>
        <ecNumber evidence="4">5.3.2.6</ecNumber>
    </submittedName>
</protein>
<proteinExistence type="inferred from homology"/>
<dbReference type="EC" id="5.3.2.6" evidence="4"/>
<organism evidence="4">
    <name type="scientific">mine drainage metagenome</name>
    <dbReference type="NCBI Taxonomy" id="410659"/>
    <lineage>
        <taxon>unclassified sequences</taxon>
        <taxon>metagenomes</taxon>
        <taxon>ecological metagenomes</taxon>
    </lineage>
</organism>
<dbReference type="EMBL" id="MLJW01000412">
    <property type="protein sequence ID" value="OIQ87639.1"/>
    <property type="molecule type" value="Genomic_DNA"/>
</dbReference>
<dbReference type="NCBIfam" id="TIGR00013">
    <property type="entry name" value="taut"/>
    <property type="match status" value="1"/>
</dbReference>
<comment type="caution">
    <text evidence="4">The sequence shown here is derived from an EMBL/GenBank/DDBJ whole genome shotgun (WGS) entry which is preliminary data.</text>
</comment>
<accession>A0A1J5R6G1</accession>
<evidence type="ECO:0000259" key="3">
    <source>
        <dbReference type="Pfam" id="PF01361"/>
    </source>
</evidence>
<evidence type="ECO:0000256" key="1">
    <source>
        <dbReference type="ARBA" id="ARBA00006723"/>
    </source>
</evidence>
<keyword evidence="2 4" id="KW-0413">Isomerase</keyword>
<evidence type="ECO:0000313" key="4">
    <source>
        <dbReference type="EMBL" id="OIQ87639.1"/>
    </source>
</evidence>
<comment type="similarity">
    <text evidence="1">Belongs to the 4-oxalocrotonate tautomerase family.</text>
</comment>
<dbReference type="SUPFAM" id="SSF55331">
    <property type="entry name" value="Tautomerase/MIF"/>
    <property type="match status" value="1"/>
</dbReference>
<sequence length="59" mass="6198">MPIVEITLMEGRSKDKKAALMKSVTEAVVASIGAPSEAVRVILREVPPEHFAVGGVPKG</sequence>
<dbReference type="InterPro" id="IPR014347">
    <property type="entry name" value="Tautomerase/MIF_sf"/>
</dbReference>
<dbReference type="Gene3D" id="3.30.429.10">
    <property type="entry name" value="Macrophage Migration Inhibitory Factor"/>
    <property type="match status" value="1"/>
</dbReference>
<dbReference type="Pfam" id="PF01361">
    <property type="entry name" value="Tautomerase"/>
    <property type="match status" value="1"/>
</dbReference>
<feature type="domain" description="4-oxalocrotonate tautomerase-like" evidence="3">
    <location>
        <begin position="2"/>
        <end position="58"/>
    </location>
</feature>
<dbReference type="InterPro" id="IPR004370">
    <property type="entry name" value="4-OT-like_dom"/>
</dbReference>
<dbReference type="PANTHER" id="PTHR35530">
    <property type="entry name" value="TAUTOMERASE-RELATED"/>
    <property type="match status" value="1"/>
</dbReference>